<feature type="transmembrane region" description="Helical" evidence="4">
    <location>
        <begin position="218"/>
        <end position="241"/>
    </location>
</feature>
<feature type="transmembrane region" description="Helical" evidence="4">
    <location>
        <begin position="253"/>
        <end position="271"/>
    </location>
</feature>
<dbReference type="EMBL" id="FTOT01000002">
    <property type="protein sequence ID" value="SIS74658.1"/>
    <property type="molecule type" value="Genomic_DNA"/>
</dbReference>
<reference evidence="5 6" key="1">
    <citation type="submission" date="2017-01" db="EMBL/GenBank/DDBJ databases">
        <authorList>
            <person name="Mah S.A."/>
            <person name="Swanson W.J."/>
            <person name="Moy G.W."/>
            <person name="Vacquier V.D."/>
        </authorList>
    </citation>
    <scope>NUCLEOTIDE SEQUENCE [LARGE SCALE GENOMIC DNA]</scope>
    <source>
        <strain evidence="5 6">DSM 26375</strain>
    </source>
</reference>
<feature type="transmembrane region" description="Helical" evidence="4">
    <location>
        <begin position="53"/>
        <end position="75"/>
    </location>
</feature>
<organism evidence="5 6">
    <name type="scientific">Gemmobacter megaterium</name>
    <dbReference type="NCBI Taxonomy" id="1086013"/>
    <lineage>
        <taxon>Bacteria</taxon>
        <taxon>Pseudomonadati</taxon>
        <taxon>Pseudomonadota</taxon>
        <taxon>Alphaproteobacteria</taxon>
        <taxon>Rhodobacterales</taxon>
        <taxon>Paracoccaceae</taxon>
        <taxon>Gemmobacter</taxon>
    </lineage>
</organism>
<dbReference type="GO" id="GO:0022857">
    <property type="term" value="F:transmembrane transporter activity"/>
    <property type="evidence" value="ECO:0007669"/>
    <property type="project" value="InterPro"/>
</dbReference>
<sequence>MPAPMMTDWSHAAPAPGVRTFALLGGMEAGVRAMLVSVLPLEIYAVFGDADRVSGIYVVIGLLSLGFGLMVPWLASRLARRWTYTLGVGLYVLGHMAGIVGGAAMPLAVAGAALGTVTCFVCLNAYVLDYIAKSDLGRNESTRMLYSGIAWTVGPLAGVTALELWRPLPFLIAAGLAAVMLASFWVLRLGNGKAIARAAGPAPNPLAYLGRFFAQPRLMVGWTFAVIRSSGWWMFVVYLPIYAVETGLDRRVGGLALSVASGMMFATPLMLRWMQKRSVRRAVRVGFMGAALCYCAATLLAVTGLPWGVVAVLMAGTGFLLLLDVAGGLPFLLAVKPSERTEMAAVYSTFRDVSAIVSPGLAWAVLLVAPLPWLFLAMGALLAGCWGLARRLHPRLGAARGPRRSGQG</sequence>
<dbReference type="RefSeq" id="WP_076529244.1">
    <property type="nucleotide sequence ID" value="NZ_BMEH01000002.1"/>
</dbReference>
<proteinExistence type="predicted"/>
<dbReference type="InterPro" id="IPR036259">
    <property type="entry name" value="MFS_trans_sf"/>
</dbReference>
<feature type="transmembrane region" description="Helical" evidence="4">
    <location>
        <begin position="308"/>
        <end position="333"/>
    </location>
</feature>
<dbReference type="InterPro" id="IPR011701">
    <property type="entry name" value="MFS"/>
</dbReference>
<accession>A0A1N7LLD1</accession>
<evidence type="ECO:0000313" key="5">
    <source>
        <dbReference type="EMBL" id="SIS74658.1"/>
    </source>
</evidence>
<gene>
    <name evidence="5" type="ORF">SAMN05421774_1024</name>
</gene>
<feature type="transmembrane region" description="Helical" evidence="4">
    <location>
        <begin position="144"/>
        <end position="162"/>
    </location>
</feature>
<dbReference type="OrthoDB" id="9808182at2"/>
<evidence type="ECO:0000256" key="2">
    <source>
        <dbReference type="ARBA" id="ARBA00022989"/>
    </source>
</evidence>
<protein>
    <submittedName>
        <fullName evidence="5">Major Facilitator Superfamily protein</fullName>
    </submittedName>
</protein>
<evidence type="ECO:0000313" key="6">
    <source>
        <dbReference type="Proteomes" id="UP000186141"/>
    </source>
</evidence>
<feature type="transmembrane region" description="Helical" evidence="4">
    <location>
        <begin position="82"/>
        <end position="101"/>
    </location>
</feature>
<dbReference type="SUPFAM" id="SSF103473">
    <property type="entry name" value="MFS general substrate transporter"/>
    <property type="match status" value="1"/>
</dbReference>
<keyword evidence="2 4" id="KW-1133">Transmembrane helix</keyword>
<dbReference type="Gene3D" id="1.20.1250.20">
    <property type="entry name" value="MFS general substrate transporter like domains"/>
    <property type="match status" value="1"/>
</dbReference>
<feature type="transmembrane region" description="Helical" evidence="4">
    <location>
        <begin position="283"/>
        <end position="302"/>
    </location>
</feature>
<keyword evidence="1 4" id="KW-0812">Transmembrane</keyword>
<keyword evidence="3 4" id="KW-0472">Membrane</keyword>
<evidence type="ECO:0000256" key="4">
    <source>
        <dbReference type="SAM" id="Phobius"/>
    </source>
</evidence>
<dbReference type="AlphaFoldDB" id="A0A1N7LLD1"/>
<evidence type="ECO:0000256" key="1">
    <source>
        <dbReference type="ARBA" id="ARBA00022692"/>
    </source>
</evidence>
<dbReference type="Pfam" id="PF07690">
    <property type="entry name" value="MFS_1"/>
    <property type="match status" value="1"/>
</dbReference>
<keyword evidence="6" id="KW-1185">Reference proteome</keyword>
<dbReference type="Proteomes" id="UP000186141">
    <property type="component" value="Unassembled WGS sequence"/>
</dbReference>
<evidence type="ECO:0000256" key="3">
    <source>
        <dbReference type="ARBA" id="ARBA00023136"/>
    </source>
</evidence>
<feature type="transmembrane region" description="Helical" evidence="4">
    <location>
        <begin position="107"/>
        <end position="132"/>
    </location>
</feature>
<name>A0A1N7LLD1_9RHOB</name>
<feature type="transmembrane region" description="Helical" evidence="4">
    <location>
        <begin position="168"/>
        <end position="187"/>
    </location>
</feature>
<feature type="transmembrane region" description="Helical" evidence="4">
    <location>
        <begin position="29"/>
        <end position="47"/>
    </location>
</feature>
<dbReference type="STRING" id="1086013.SAMN05421774_1024"/>